<dbReference type="VEuPathDB" id="VectorBase:ASIC002564"/>
<reference evidence="2" key="2">
    <citation type="submission" date="2020-05" db="UniProtKB">
        <authorList>
            <consortium name="EnsemblMetazoa"/>
        </authorList>
    </citation>
    <scope>IDENTIFICATION</scope>
</reference>
<keyword evidence="3" id="KW-1185">Reference proteome</keyword>
<reference evidence="1 3" key="1">
    <citation type="journal article" date="2014" name="BMC Genomics">
        <title>Genome sequence of Anopheles sinensis provides insight into genetics basis of mosquito competence for malaria parasites.</title>
        <authorList>
            <person name="Zhou D."/>
            <person name="Zhang D."/>
            <person name="Ding G."/>
            <person name="Shi L."/>
            <person name="Hou Q."/>
            <person name="Ye Y."/>
            <person name="Xu Y."/>
            <person name="Zhou H."/>
            <person name="Xiong C."/>
            <person name="Li S."/>
            <person name="Yu J."/>
            <person name="Hong S."/>
            <person name="Yu X."/>
            <person name="Zou P."/>
            <person name="Chen C."/>
            <person name="Chang X."/>
            <person name="Wang W."/>
            <person name="Lv Y."/>
            <person name="Sun Y."/>
            <person name="Ma L."/>
            <person name="Shen B."/>
            <person name="Zhu C."/>
        </authorList>
    </citation>
    <scope>NUCLEOTIDE SEQUENCE [LARGE SCALE GENOMIC DNA]</scope>
</reference>
<dbReference type="AlphaFoldDB" id="A0A084VCI7"/>
<organism evidence="1">
    <name type="scientific">Anopheles sinensis</name>
    <name type="common">Mosquito</name>
    <dbReference type="NCBI Taxonomy" id="74873"/>
    <lineage>
        <taxon>Eukaryota</taxon>
        <taxon>Metazoa</taxon>
        <taxon>Ecdysozoa</taxon>
        <taxon>Arthropoda</taxon>
        <taxon>Hexapoda</taxon>
        <taxon>Insecta</taxon>
        <taxon>Pterygota</taxon>
        <taxon>Neoptera</taxon>
        <taxon>Endopterygota</taxon>
        <taxon>Diptera</taxon>
        <taxon>Nematocera</taxon>
        <taxon>Culicoidea</taxon>
        <taxon>Culicidae</taxon>
        <taxon>Anophelinae</taxon>
        <taxon>Anopheles</taxon>
    </lineage>
</organism>
<sequence>MYSTRRWRHSCVSCDFISSTYSPVVHPRARYTMRLDLHFVHLNISPDTLSASYHRLAYTTVPTKIRLPSSNGDNR</sequence>
<evidence type="ECO:0000313" key="2">
    <source>
        <dbReference type="EnsemblMetazoa" id="ASIC002564-PA"/>
    </source>
</evidence>
<evidence type="ECO:0000313" key="1">
    <source>
        <dbReference type="EMBL" id="KFB35681.1"/>
    </source>
</evidence>
<protein>
    <submittedName>
        <fullName evidence="1 2">Uncharacterized protein</fullName>
    </submittedName>
</protein>
<evidence type="ECO:0000313" key="3">
    <source>
        <dbReference type="Proteomes" id="UP000030765"/>
    </source>
</evidence>
<dbReference type="Proteomes" id="UP000030765">
    <property type="component" value="Unassembled WGS sequence"/>
</dbReference>
<proteinExistence type="predicted"/>
<dbReference type="EMBL" id="KE524612">
    <property type="protein sequence ID" value="KFB35681.1"/>
    <property type="molecule type" value="Genomic_DNA"/>
</dbReference>
<dbReference type="EMBL" id="ATLV01010763">
    <property type="status" value="NOT_ANNOTATED_CDS"/>
    <property type="molecule type" value="Genomic_DNA"/>
</dbReference>
<accession>A0A084VCI7</accession>
<dbReference type="EnsemblMetazoa" id="ASIC002564-RA">
    <property type="protein sequence ID" value="ASIC002564-PA"/>
    <property type="gene ID" value="ASIC002564"/>
</dbReference>
<gene>
    <name evidence="1" type="ORF">ZHAS_00002564</name>
</gene>
<name>A0A084VCI7_ANOSI</name>